<feature type="compositionally biased region" description="Acidic residues" evidence="1">
    <location>
        <begin position="298"/>
        <end position="315"/>
    </location>
</feature>
<feature type="region of interest" description="Disordered" evidence="1">
    <location>
        <begin position="298"/>
        <end position="354"/>
    </location>
</feature>
<dbReference type="Pfam" id="PF26609">
    <property type="entry name" value="DUF8191"/>
    <property type="match status" value="1"/>
</dbReference>
<protein>
    <recommendedName>
        <fullName evidence="2">DUF8191 domain-containing protein</fullName>
    </recommendedName>
</protein>
<dbReference type="AlphaFoldDB" id="A0AAW0GUT9"/>
<feature type="compositionally biased region" description="Acidic residues" evidence="1">
    <location>
        <begin position="339"/>
        <end position="354"/>
    </location>
</feature>
<feature type="domain" description="DUF8191" evidence="2">
    <location>
        <begin position="150"/>
        <end position="223"/>
    </location>
</feature>
<organism evidence="3 4">
    <name type="scientific">Cerrena zonata</name>
    <dbReference type="NCBI Taxonomy" id="2478898"/>
    <lineage>
        <taxon>Eukaryota</taxon>
        <taxon>Fungi</taxon>
        <taxon>Dikarya</taxon>
        <taxon>Basidiomycota</taxon>
        <taxon>Agaricomycotina</taxon>
        <taxon>Agaricomycetes</taxon>
        <taxon>Polyporales</taxon>
        <taxon>Cerrenaceae</taxon>
        <taxon>Cerrena</taxon>
    </lineage>
</organism>
<sequence length="354" mass="40690">MTRNYITKSSPEIRELRAALKVLFEHNPGSEAYYNDTLESDEHEDTSSSCYSPNLTKSSGSRSSLEIRQPLWDEVDHIYRCLDCAFEVYYAYCQNCHAFYDMSDPASEDDDNTFRVIATDDTSMRSSRQMTPRGTTPLLQVDPDVEFSELLARGATAEMCKRFSLEFIPAAGIIAWLDEDFIEEFAGSEMKNCQRWMLYLGRCVRLHWNDDDGSIFMTEFLEEAILYPPEPDETSANPLFETYFSEYEDVWITRPRSLTCLEESTLDDEPFQPSEYEVENLIQDTEVVALCRDEYEDMSEVGSDNVDELEEETIDPPDVVISTESLDRTYEPTSYSSDDTQDSDIDASIDDDLD</sequence>
<accession>A0AAW0GUT9</accession>
<dbReference type="EMBL" id="JASBNA010000003">
    <property type="protein sequence ID" value="KAK7693219.1"/>
    <property type="molecule type" value="Genomic_DNA"/>
</dbReference>
<evidence type="ECO:0000259" key="2">
    <source>
        <dbReference type="Pfam" id="PF26609"/>
    </source>
</evidence>
<name>A0AAW0GUT9_9APHY</name>
<reference evidence="3 4" key="1">
    <citation type="submission" date="2022-09" db="EMBL/GenBank/DDBJ databases">
        <authorList>
            <person name="Palmer J.M."/>
        </authorList>
    </citation>
    <scope>NUCLEOTIDE SEQUENCE [LARGE SCALE GENOMIC DNA]</scope>
    <source>
        <strain evidence="3 4">DSM 7382</strain>
    </source>
</reference>
<dbReference type="Proteomes" id="UP001385951">
    <property type="component" value="Unassembled WGS sequence"/>
</dbReference>
<keyword evidence="4" id="KW-1185">Reference proteome</keyword>
<feature type="compositionally biased region" description="Polar residues" evidence="1">
    <location>
        <begin position="47"/>
        <end position="63"/>
    </location>
</feature>
<evidence type="ECO:0000256" key="1">
    <source>
        <dbReference type="SAM" id="MobiDB-lite"/>
    </source>
</evidence>
<dbReference type="InterPro" id="IPR058504">
    <property type="entry name" value="DUF8191"/>
</dbReference>
<feature type="region of interest" description="Disordered" evidence="1">
    <location>
        <begin position="33"/>
        <end position="63"/>
    </location>
</feature>
<evidence type="ECO:0000313" key="3">
    <source>
        <dbReference type="EMBL" id="KAK7693219.1"/>
    </source>
</evidence>
<comment type="caution">
    <text evidence="3">The sequence shown here is derived from an EMBL/GenBank/DDBJ whole genome shotgun (WGS) entry which is preliminary data.</text>
</comment>
<gene>
    <name evidence="3" type="ORF">QCA50_002785</name>
</gene>
<proteinExistence type="predicted"/>
<evidence type="ECO:0000313" key="4">
    <source>
        <dbReference type="Proteomes" id="UP001385951"/>
    </source>
</evidence>